<dbReference type="GO" id="GO:0005506">
    <property type="term" value="F:iron ion binding"/>
    <property type="evidence" value="ECO:0007669"/>
    <property type="project" value="InterPro"/>
</dbReference>
<keyword evidence="9" id="KW-0575">Peroxidase</keyword>
<reference evidence="9 10" key="1">
    <citation type="submission" date="2017-03" db="EMBL/GenBank/DDBJ databases">
        <authorList>
            <person name="Afonso C.L."/>
            <person name="Miller P.J."/>
            <person name="Scott M.A."/>
            <person name="Spackman E."/>
            <person name="Goraichik I."/>
            <person name="Dimitrov K.M."/>
            <person name="Suarez D.L."/>
            <person name="Swayne D.E."/>
        </authorList>
    </citation>
    <scope>NUCLEOTIDE SEQUENCE [LARGE SCALE GENOMIC DNA]</scope>
    <source>
        <strain evidence="9 10">CECT 8367</strain>
    </source>
</reference>
<dbReference type="AlphaFoldDB" id="A0A1X6ZYV5"/>
<sequence>MRDRSLPRLVSVDSTLSFLREGYDFVSRRCDRLGTDGFRTRIMLRPVTCLRGPAAARAFYVPGRLSRRGAMPGGVLALLQDKGSVQTLDGVAHRCRRLLFLSLMADERLRMARQMLREEWQAASSGWRAREIVLADEVGPILTRVALRWCGIDPAENAPQRRCEELTAMISCAARIGPGHLRARALRRRAEVWAREQIRAARSGAPDPGTPLDRVARYRGPDGIALPREVASVELLNLLRPIVAVGRYIVFSAHAMVNHPEARAALVSEEVGLRAWGDEVRRLYPFFPVIGGRVIEPFSHEGHRFAPGDWLLLDLYGSNRHPSAWSEAGRFDPRRHLGAPATTGGFVPQGGGSMRIGHRCPGEALTAALLSEATALLLESGFDAPPQDLSIPRTAIPPWPASGLRLRL</sequence>
<name>A0A1X6ZYV5_9RHOB</name>
<evidence type="ECO:0000256" key="5">
    <source>
        <dbReference type="ARBA" id="ARBA00023002"/>
    </source>
</evidence>
<evidence type="ECO:0000313" key="9">
    <source>
        <dbReference type="EMBL" id="SLN65617.1"/>
    </source>
</evidence>
<dbReference type="GO" id="GO:0016125">
    <property type="term" value="P:sterol metabolic process"/>
    <property type="evidence" value="ECO:0007669"/>
    <property type="project" value="TreeGrafter"/>
</dbReference>
<dbReference type="Gene3D" id="1.10.630.10">
    <property type="entry name" value="Cytochrome P450"/>
    <property type="match status" value="1"/>
</dbReference>
<dbReference type="EMBL" id="PYGB01000012">
    <property type="protein sequence ID" value="PSK82519.1"/>
    <property type="molecule type" value="Genomic_DNA"/>
</dbReference>
<evidence type="ECO:0000256" key="7">
    <source>
        <dbReference type="ARBA" id="ARBA00023033"/>
    </source>
</evidence>
<dbReference type="InterPro" id="IPR036396">
    <property type="entry name" value="Cyt_P450_sf"/>
</dbReference>
<comment type="cofactor">
    <cofactor evidence="1">
        <name>heme</name>
        <dbReference type="ChEBI" id="CHEBI:30413"/>
    </cofactor>
</comment>
<dbReference type="CDD" id="cd11067">
    <property type="entry name" value="CYP152"/>
    <property type="match status" value="1"/>
</dbReference>
<dbReference type="GO" id="GO:0020037">
    <property type="term" value="F:heme binding"/>
    <property type="evidence" value="ECO:0007669"/>
    <property type="project" value="InterPro"/>
</dbReference>
<dbReference type="GO" id="GO:0004601">
    <property type="term" value="F:peroxidase activity"/>
    <property type="evidence" value="ECO:0007669"/>
    <property type="project" value="UniProtKB-KW"/>
</dbReference>
<keyword evidence="5 9" id="KW-0560">Oxidoreductase</keyword>
<comment type="similarity">
    <text evidence="2">Belongs to the cytochrome P450 family.</text>
</comment>
<accession>A0A1X6ZYV5</accession>
<dbReference type="Proteomes" id="UP000240624">
    <property type="component" value="Unassembled WGS sequence"/>
</dbReference>
<dbReference type="Proteomes" id="UP000193495">
    <property type="component" value="Unassembled WGS sequence"/>
</dbReference>
<dbReference type="PANTHER" id="PTHR24286">
    <property type="entry name" value="CYTOCHROME P450 26"/>
    <property type="match status" value="1"/>
</dbReference>
<evidence type="ECO:0000256" key="1">
    <source>
        <dbReference type="ARBA" id="ARBA00001971"/>
    </source>
</evidence>
<dbReference type="SUPFAM" id="SSF48264">
    <property type="entry name" value="Cytochrome P450"/>
    <property type="match status" value="1"/>
</dbReference>
<keyword evidence="11" id="KW-1185">Reference proteome</keyword>
<evidence type="ECO:0000256" key="6">
    <source>
        <dbReference type="ARBA" id="ARBA00023004"/>
    </source>
</evidence>
<evidence type="ECO:0000313" key="11">
    <source>
        <dbReference type="Proteomes" id="UP000240624"/>
    </source>
</evidence>
<dbReference type="EMBL" id="FWFY01000012">
    <property type="protein sequence ID" value="SLN65617.1"/>
    <property type="molecule type" value="Genomic_DNA"/>
</dbReference>
<dbReference type="GO" id="GO:0004497">
    <property type="term" value="F:monooxygenase activity"/>
    <property type="evidence" value="ECO:0007669"/>
    <property type="project" value="UniProtKB-KW"/>
</dbReference>
<reference evidence="8 11" key="2">
    <citation type="submission" date="2018-03" db="EMBL/GenBank/DDBJ databases">
        <title>Genomic Encyclopedia of Archaeal and Bacterial Type Strains, Phase II (KMG-II): from individual species to whole genera.</title>
        <authorList>
            <person name="Goeker M."/>
        </authorList>
    </citation>
    <scope>NUCLEOTIDE SEQUENCE [LARGE SCALE GENOMIC DNA]</scope>
    <source>
        <strain evidence="8 11">DSM 29956</strain>
    </source>
</reference>
<dbReference type="GO" id="GO:0016705">
    <property type="term" value="F:oxidoreductase activity, acting on paired donors, with incorporation or reduction of molecular oxygen"/>
    <property type="evidence" value="ECO:0007669"/>
    <property type="project" value="InterPro"/>
</dbReference>
<proteinExistence type="inferred from homology"/>
<dbReference type="EC" id="1.11.2.4" evidence="9"/>
<keyword evidence="6" id="KW-0408">Iron</keyword>
<dbReference type="RefSeq" id="WP_133056350.1">
    <property type="nucleotide sequence ID" value="NZ_PYGB01000012.1"/>
</dbReference>
<organism evidence="9 10">
    <name type="scientific">Limimaricola soesokkakensis</name>
    <dbReference type="NCBI Taxonomy" id="1343159"/>
    <lineage>
        <taxon>Bacteria</taxon>
        <taxon>Pseudomonadati</taxon>
        <taxon>Pseudomonadota</taxon>
        <taxon>Alphaproteobacteria</taxon>
        <taxon>Rhodobacterales</taxon>
        <taxon>Paracoccaceae</taxon>
        <taxon>Limimaricola</taxon>
    </lineage>
</organism>
<evidence type="ECO:0000256" key="2">
    <source>
        <dbReference type="ARBA" id="ARBA00010617"/>
    </source>
</evidence>
<protein>
    <submittedName>
        <fullName evidence="9">Fatty-acid peroxygenase</fullName>
        <ecNumber evidence="9">1.11.2.4</ecNumber>
    </submittedName>
</protein>
<keyword evidence="3" id="KW-0349">Heme</keyword>
<evidence type="ECO:0000256" key="3">
    <source>
        <dbReference type="ARBA" id="ARBA00022617"/>
    </source>
</evidence>
<evidence type="ECO:0000313" key="8">
    <source>
        <dbReference type="EMBL" id="PSK82519.1"/>
    </source>
</evidence>
<dbReference type="OrthoDB" id="9764248at2"/>
<evidence type="ECO:0000256" key="4">
    <source>
        <dbReference type="ARBA" id="ARBA00022723"/>
    </source>
</evidence>
<evidence type="ECO:0000313" key="10">
    <source>
        <dbReference type="Proteomes" id="UP000193495"/>
    </source>
</evidence>
<dbReference type="PANTHER" id="PTHR24286:SF24">
    <property type="entry name" value="LANOSTEROL 14-ALPHA DEMETHYLASE"/>
    <property type="match status" value="1"/>
</dbReference>
<keyword evidence="4" id="KW-0479">Metal-binding</keyword>
<keyword evidence="7" id="KW-0503">Monooxygenase</keyword>
<gene>
    <name evidence="9" type="primary">cypC</name>
    <name evidence="8" type="ORF">CLV79_11235</name>
    <name evidence="9" type="ORF">LOS8367_03232</name>
</gene>